<dbReference type="AlphaFoldDB" id="A0A485L8S1"/>
<dbReference type="InterPro" id="IPR000340">
    <property type="entry name" value="Dual-sp_phosphatase_cat-dom"/>
</dbReference>
<dbReference type="PANTHER" id="PTHR46274">
    <property type="entry name" value="PHOSPHATIDYLINOSITOL PHOSPHATASE"/>
    <property type="match status" value="1"/>
</dbReference>
<evidence type="ECO:0000313" key="7">
    <source>
        <dbReference type="Proteomes" id="UP000332933"/>
    </source>
</evidence>
<dbReference type="EMBL" id="VJMH01006021">
    <property type="protein sequence ID" value="KAF0691802.1"/>
    <property type="molecule type" value="Genomic_DNA"/>
</dbReference>
<reference evidence="5" key="2">
    <citation type="submission" date="2019-06" db="EMBL/GenBank/DDBJ databases">
        <title>Genomics analysis of Aphanomyces spp. identifies a new class of oomycete effector associated with host adaptation.</title>
        <authorList>
            <person name="Gaulin E."/>
        </authorList>
    </citation>
    <scope>NUCLEOTIDE SEQUENCE</scope>
    <source>
        <strain evidence="5">CBS 578.67</strain>
    </source>
</reference>
<dbReference type="SMART" id="SM00195">
    <property type="entry name" value="DSPc"/>
    <property type="match status" value="1"/>
</dbReference>
<evidence type="ECO:0000256" key="2">
    <source>
        <dbReference type="ARBA" id="ARBA00022912"/>
    </source>
</evidence>
<dbReference type="InterPro" id="IPR000387">
    <property type="entry name" value="Tyr_Pase_dom"/>
</dbReference>
<dbReference type="FunFam" id="3.90.190.10:FF:000157">
    <property type="entry name" value="Protein-tyrosine phosphatase"/>
    <property type="match status" value="1"/>
</dbReference>
<dbReference type="InterPro" id="IPR020422">
    <property type="entry name" value="TYR_PHOSPHATASE_DUAL_dom"/>
</dbReference>
<dbReference type="Gene3D" id="3.90.190.10">
    <property type="entry name" value="Protein tyrosine phosphatase superfamily"/>
    <property type="match status" value="1"/>
</dbReference>
<keyword evidence="1" id="KW-0378">Hydrolase</keyword>
<sequence>MLAEAVLCGLFVLFVYGAIYVVFQLHLMPRPIARVVAKIYFFPMYPFTLLARRGNYYTAMDPTVILGAVPVVCAGHVTQMVSLGVRAVVNVCDEYEGPIDAYKKQGIVQLRVPTVDHTEASVSDIQKSIEFIEVHKKLGAKVYVHCKAGSGRSAAIVFCWLLKTTKMTPLEVQSFMSVKRRVRRKLYKQKNVLEFYETLKPLEGHGGGASAAKVLAV</sequence>
<evidence type="ECO:0000256" key="1">
    <source>
        <dbReference type="ARBA" id="ARBA00022801"/>
    </source>
</evidence>
<dbReference type="InterPro" id="IPR016130">
    <property type="entry name" value="Tyr_Pase_AS"/>
</dbReference>
<name>A0A485L8S1_9STRA</name>
<evidence type="ECO:0000313" key="6">
    <source>
        <dbReference type="EMBL" id="VFT93834.1"/>
    </source>
</evidence>
<dbReference type="Pfam" id="PF00782">
    <property type="entry name" value="DSPc"/>
    <property type="match status" value="1"/>
</dbReference>
<protein>
    <submittedName>
        <fullName evidence="6">Aste57867_17073 protein</fullName>
    </submittedName>
</protein>
<feature type="domain" description="Tyrosine-protein phosphatase" evidence="3">
    <location>
        <begin position="56"/>
        <end position="208"/>
    </location>
</feature>
<dbReference type="PROSITE" id="PS00383">
    <property type="entry name" value="TYR_PHOSPHATASE_1"/>
    <property type="match status" value="1"/>
</dbReference>
<evidence type="ECO:0000313" key="5">
    <source>
        <dbReference type="EMBL" id="KAF0691802.1"/>
    </source>
</evidence>
<dbReference type="InterPro" id="IPR029021">
    <property type="entry name" value="Prot-tyrosine_phosphatase-like"/>
</dbReference>
<reference evidence="6 7" key="1">
    <citation type="submission" date="2019-03" db="EMBL/GenBank/DDBJ databases">
        <authorList>
            <person name="Gaulin E."/>
            <person name="Dumas B."/>
        </authorList>
    </citation>
    <scope>NUCLEOTIDE SEQUENCE [LARGE SCALE GENOMIC DNA]</scope>
    <source>
        <strain evidence="6">CBS 568.67</strain>
    </source>
</reference>
<keyword evidence="2" id="KW-0904">Protein phosphatase</keyword>
<dbReference type="SUPFAM" id="SSF52799">
    <property type="entry name" value="(Phosphotyrosine protein) phosphatases II"/>
    <property type="match status" value="1"/>
</dbReference>
<feature type="domain" description="Tyrosine specific protein phosphatases" evidence="4">
    <location>
        <begin position="123"/>
        <end position="194"/>
    </location>
</feature>
<dbReference type="PROSITE" id="PS50054">
    <property type="entry name" value="TYR_PHOSPHATASE_DUAL"/>
    <property type="match status" value="1"/>
</dbReference>
<dbReference type="OrthoDB" id="273181at2759"/>
<proteinExistence type="predicted"/>
<dbReference type="EMBL" id="CAADRA010006042">
    <property type="protein sequence ID" value="VFT93834.1"/>
    <property type="molecule type" value="Genomic_DNA"/>
</dbReference>
<dbReference type="Proteomes" id="UP000332933">
    <property type="component" value="Unassembled WGS sequence"/>
</dbReference>
<dbReference type="GO" id="GO:0004721">
    <property type="term" value="F:phosphoprotein phosphatase activity"/>
    <property type="evidence" value="ECO:0007669"/>
    <property type="project" value="UniProtKB-KW"/>
</dbReference>
<evidence type="ECO:0000259" key="4">
    <source>
        <dbReference type="PROSITE" id="PS50056"/>
    </source>
</evidence>
<accession>A0A485L8S1</accession>
<organism evidence="6 7">
    <name type="scientific">Aphanomyces stellatus</name>
    <dbReference type="NCBI Taxonomy" id="120398"/>
    <lineage>
        <taxon>Eukaryota</taxon>
        <taxon>Sar</taxon>
        <taxon>Stramenopiles</taxon>
        <taxon>Oomycota</taxon>
        <taxon>Saprolegniomycetes</taxon>
        <taxon>Saprolegniales</taxon>
        <taxon>Verrucalvaceae</taxon>
        <taxon>Aphanomyces</taxon>
    </lineage>
</organism>
<dbReference type="PANTHER" id="PTHR46274:SF6">
    <property type="entry name" value="TYR_PHOSPHATASE_2 DOMAIN-CONTAINING PROTEIN"/>
    <property type="match status" value="1"/>
</dbReference>
<keyword evidence="7" id="KW-1185">Reference proteome</keyword>
<dbReference type="PROSITE" id="PS50056">
    <property type="entry name" value="TYR_PHOSPHATASE_2"/>
    <property type="match status" value="1"/>
</dbReference>
<gene>
    <name evidence="6" type="primary">Aste57867_17073</name>
    <name evidence="5" type="ORF">As57867_017015</name>
    <name evidence="6" type="ORF">ASTE57867_17073</name>
</gene>
<evidence type="ECO:0000259" key="3">
    <source>
        <dbReference type="PROSITE" id="PS50054"/>
    </source>
</evidence>